<keyword evidence="1" id="KW-1133">Transmembrane helix</keyword>
<reference evidence="2 3" key="1">
    <citation type="journal article" date="2018" name="Nat. Biotechnol.">
        <title>A standardized bacterial taxonomy based on genome phylogeny substantially revises the tree of life.</title>
        <authorList>
            <person name="Parks D.H."/>
            <person name="Chuvochina M."/>
            <person name="Waite D.W."/>
            <person name="Rinke C."/>
            <person name="Skarshewski A."/>
            <person name="Chaumeil P.A."/>
            <person name="Hugenholtz P."/>
        </authorList>
    </citation>
    <scope>NUCLEOTIDE SEQUENCE [LARGE SCALE GENOMIC DNA]</scope>
    <source>
        <strain evidence="2">UBA9360</strain>
    </source>
</reference>
<dbReference type="AlphaFoldDB" id="A0A348WM05"/>
<proteinExistence type="predicted"/>
<keyword evidence="1" id="KW-0472">Membrane</keyword>
<dbReference type="EMBL" id="DMUP01000042">
    <property type="protein sequence ID" value="HAR55567.1"/>
    <property type="molecule type" value="Genomic_DNA"/>
</dbReference>
<dbReference type="Proteomes" id="UP000262878">
    <property type="component" value="Unassembled WGS sequence"/>
</dbReference>
<evidence type="ECO:0000256" key="1">
    <source>
        <dbReference type="SAM" id="Phobius"/>
    </source>
</evidence>
<feature type="transmembrane region" description="Helical" evidence="1">
    <location>
        <begin position="18"/>
        <end position="36"/>
    </location>
</feature>
<gene>
    <name evidence="2" type="ORF">DCR58_02140</name>
</gene>
<sequence>MLHFLKFIHLTLGIKRGFTVLFVLAALSLINVPFLADGINPIFKLLSPALGFAVVWFLHTSWKTWTEEQVLNELGFSMRDLTAQNATQRE</sequence>
<keyword evidence="1" id="KW-0812">Transmembrane</keyword>
<comment type="caution">
    <text evidence="2">The sequence shown here is derived from an EMBL/GenBank/DDBJ whole genome shotgun (WGS) entry which is preliminary data.</text>
</comment>
<name>A0A348WM05_9GAMM</name>
<feature type="transmembrane region" description="Helical" evidence="1">
    <location>
        <begin position="42"/>
        <end position="59"/>
    </location>
</feature>
<protein>
    <submittedName>
        <fullName evidence="2">Uncharacterized protein</fullName>
    </submittedName>
</protein>
<evidence type="ECO:0000313" key="2">
    <source>
        <dbReference type="EMBL" id="HAR55567.1"/>
    </source>
</evidence>
<organism evidence="2 3">
    <name type="scientific">Idiomarina baltica</name>
    <dbReference type="NCBI Taxonomy" id="190892"/>
    <lineage>
        <taxon>Bacteria</taxon>
        <taxon>Pseudomonadati</taxon>
        <taxon>Pseudomonadota</taxon>
        <taxon>Gammaproteobacteria</taxon>
        <taxon>Alteromonadales</taxon>
        <taxon>Idiomarinaceae</taxon>
        <taxon>Idiomarina</taxon>
    </lineage>
</organism>
<accession>A0A348WM05</accession>
<evidence type="ECO:0000313" key="3">
    <source>
        <dbReference type="Proteomes" id="UP000262878"/>
    </source>
</evidence>